<dbReference type="SUPFAM" id="SSF53067">
    <property type="entry name" value="Actin-like ATPase domain"/>
    <property type="match status" value="2"/>
</dbReference>
<dbReference type="FunFam" id="3.30.420.40:FF:000805">
    <property type="entry name" value="Hexokinase-2"/>
    <property type="match status" value="1"/>
</dbReference>
<dbReference type="Gene3D" id="3.40.367.20">
    <property type="match status" value="1"/>
</dbReference>
<keyword evidence="13" id="KW-1133">Transmembrane helix</keyword>
<feature type="domain" description="Hexokinase N-terminal" evidence="14">
    <location>
        <begin position="70"/>
        <end position="263"/>
    </location>
</feature>
<feature type="transmembrane region" description="Helical" evidence="13">
    <location>
        <begin position="20"/>
        <end position="40"/>
    </location>
</feature>
<evidence type="ECO:0000256" key="5">
    <source>
        <dbReference type="ARBA" id="ARBA00022741"/>
    </source>
</evidence>
<evidence type="ECO:0000259" key="14">
    <source>
        <dbReference type="Pfam" id="PF00349"/>
    </source>
</evidence>
<evidence type="ECO:0000259" key="15">
    <source>
        <dbReference type="Pfam" id="PF03727"/>
    </source>
</evidence>
<dbReference type="AlphaFoldDB" id="A0AAX4PD55"/>
<dbReference type="GO" id="GO:0006006">
    <property type="term" value="P:glucose metabolic process"/>
    <property type="evidence" value="ECO:0007669"/>
    <property type="project" value="TreeGrafter"/>
</dbReference>
<comment type="catalytic activity">
    <reaction evidence="11">
        <text>D-glucose + ATP = D-glucose 6-phosphate + ADP + H(+)</text>
        <dbReference type="Rhea" id="RHEA:17825"/>
        <dbReference type="ChEBI" id="CHEBI:4167"/>
        <dbReference type="ChEBI" id="CHEBI:15378"/>
        <dbReference type="ChEBI" id="CHEBI:30616"/>
        <dbReference type="ChEBI" id="CHEBI:61548"/>
        <dbReference type="ChEBI" id="CHEBI:456216"/>
        <dbReference type="EC" id="2.7.1.1"/>
    </reaction>
    <physiologicalReaction direction="left-to-right" evidence="11">
        <dbReference type="Rhea" id="RHEA:17826"/>
    </physiologicalReaction>
</comment>
<proteinExistence type="inferred from homology"/>
<evidence type="ECO:0000256" key="2">
    <source>
        <dbReference type="ARBA" id="ARBA00005028"/>
    </source>
</evidence>
<evidence type="ECO:0000256" key="7">
    <source>
        <dbReference type="ARBA" id="ARBA00022840"/>
    </source>
</evidence>
<dbReference type="Proteomes" id="UP001472866">
    <property type="component" value="Chromosome 08"/>
</dbReference>
<gene>
    <name evidence="16" type="ORF">HKI87_08g53760</name>
</gene>
<evidence type="ECO:0000256" key="3">
    <source>
        <dbReference type="ARBA" id="ARBA00009225"/>
    </source>
</evidence>
<dbReference type="GO" id="GO:0005536">
    <property type="term" value="F:D-glucose binding"/>
    <property type="evidence" value="ECO:0007669"/>
    <property type="project" value="InterPro"/>
</dbReference>
<dbReference type="Gene3D" id="3.30.420.40">
    <property type="match status" value="1"/>
</dbReference>
<evidence type="ECO:0000313" key="17">
    <source>
        <dbReference type="Proteomes" id="UP001472866"/>
    </source>
</evidence>
<comment type="similarity">
    <text evidence="3 12">Belongs to the hexokinase family.</text>
</comment>
<organism evidence="16 17">
    <name type="scientific">Chloropicon roscoffensis</name>
    <dbReference type="NCBI Taxonomy" id="1461544"/>
    <lineage>
        <taxon>Eukaryota</taxon>
        <taxon>Viridiplantae</taxon>
        <taxon>Chlorophyta</taxon>
        <taxon>Chloropicophyceae</taxon>
        <taxon>Chloropicales</taxon>
        <taxon>Chloropicaceae</taxon>
        <taxon>Chloropicon</taxon>
    </lineage>
</organism>
<comment type="pathway">
    <text evidence="1">Carbohydrate degradation; glycolysis; D-glyceraldehyde 3-phosphate and glycerone phosphate from D-glucose: step 1/4.</text>
</comment>
<protein>
    <recommendedName>
        <fullName evidence="12">Phosphotransferase</fullName>
        <ecNumber evidence="12">2.7.1.-</ecNumber>
    </recommendedName>
</protein>
<reference evidence="16 17" key="1">
    <citation type="submission" date="2024-03" db="EMBL/GenBank/DDBJ databases">
        <title>Complete genome sequence of the green alga Chloropicon roscoffensis RCC1871.</title>
        <authorList>
            <person name="Lemieux C."/>
            <person name="Pombert J.-F."/>
            <person name="Otis C."/>
            <person name="Turmel M."/>
        </authorList>
    </citation>
    <scope>NUCLEOTIDE SEQUENCE [LARGE SCALE GENOMIC DNA]</scope>
    <source>
        <strain evidence="16 17">RCC1871</strain>
    </source>
</reference>
<comment type="pathway">
    <text evidence="2">Carbohydrate metabolism; hexose metabolism.</text>
</comment>
<dbReference type="GO" id="GO:0005524">
    <property type="term" value="F:ATP binding"/>
    <property type="evidence" value="ECO:0007669"/>
    <property type="project" value="UniProtKB-UniRule"/>
</dbReference>
<dbReference type="GO" id="GO:0006096">
    <property type="term" value="P:glycolytic process"/>
    <property type="evidence" value="ECO:0007669"/>
    <property type="project" value="UniProtKB-KW"/>
</dbReference>
<name>A0AAX4PD55_9CHLO</name>
<dbReference type="InterPro" id="IPR001312">
    <property type="entry name" value="Hexokinase"/>
</dbReference>
<evidence type="ECO:0000256" key="6">
    <source>
        <dbReference type="ARBA" id="ARBA00022777"/>
    </source>
</evidence>
<keyword evidence="13" id="KW-0812">Transmembrane</keyword>
<dbReference type="GO" id="GO:0008865">
    <property type="term" value="F:fructokinase activity"/>
    <property type="evidence" value="ECO:0007669"/>
    <property type="project" value="TreeGrafter"/>
</dbReference>
<keyword evidence="4 12" id="KW-0808">Transferase</keyword>
<dbReference type="InterPro" id="IPR022672">
    <property type="entry name" value="Hexokinase_N"/>
</dbReference>
<keyword evidence="8 12" id="KW-0324">Glycolysis</keyword>
<evidence type="ECO:0000256" key="8">
    <source>
        <dbReference type="ARBA" id="ARBA00023152"/>
    </source>
</evidence>
<comment type="catalytic activity">
    <reaction evidence="10">
        <text>D-fructose + ATP = D-fructose 6-phosphate + ADP + H(+)</text>
        <dbReference type="Rhea" id="RHEA:16125"/>
        <dbReference type="ChEBI" id="CHEBI:15378"/>
        <dbReference type="ChEBI" id="CHEBI:30616"/>
        <dbReference type="ChEBI" id="CHEBI:37721"/>
        <dbReference type="ChEBI" id="CHEBI:61527"/>
        <dbReference type="ChEBI" id="CHEBI:456216"/>
        <dbReference type="EC" id="2.7.1.1"/>
    </reaction>
    <physiologicalReaction direction="left-to-right" evidence="10">
        <dbReference type="Rhea" id="RHEA:16126"/>
    </physiologicalReaction>
</comment>
<evidence type="ECO:0000256" key="11">
    <source>
        <dbReference type="ARBA" id="ARBA00048160"/>
    </source>
</evidence>
<dbReference type="GO" id="GO:0005829">
    <property type="term" value="C:cytosol"/>
    <property type="evidence" value="ECO:0007669"/>
    <property type="project" value="TreeGrafter"/>
</dbReference>
<keyword evidence="13" id="KW-0472">Membrane</keyword>
<sequence>MGRKKSATAVAKDESASSGVGLLVFTTVVGVGAGVGLYFWNRLKRRKASPQSRRCSKGVAMTHEQLDVLEGYKSKCTMSKDQLNALVDDFLRRMNEGLRSEGQMLKQLPSYVERMPNGEEAGEFLAIDLGGTNVRVVKVVLEDRKVKEVVAHEDAIPKALMRGTTKGLFDFIAKQVKLFMARHSARPTASGTKVPIGFTFSYPMKQTGIKNGELICWTKGFDIKDTLGKDLVGLLEASMREQEVEGEVFAILNDTVGTLAASRFADQDTQLGVILGTGSNAAYIESKGNISKLSAGGSDGGRMIVNIEWGNFKSDHLPYLAEDREIDEGTPNRGSQHYEKMISGMYLGEMARRACLRASREANLFGGTQRRRLEKPWSFPTSLVSEIDGLGSGRLPQVKKALSKALDILEASVSDGCAHFVTEVCRLIGDRSATLAAAGVAAIYRYLTQSGQVALDQRFVVAVDGGLFEHYPRYKDRMDKTFGDLLGGQAKRVELVHSPDGSGIGSAVIAAAAATSR</sequence>
<dbReference type="PRINTS" id="PR00475">
    <property type="entry name" value="HEXOKINASE"/>
</dbReference>
<evidence type="ECO:0000256" key="1">
    <source>
        <dbReference type="ARBA" id="ARBA00004888"/>
    </source>
</evidence>
<evidence type="ECO:0000313" key="16">
    <source>
        <dbReference type="EMBL" id="WZN63823.1"/>
    </source>
</evidence>
<dbReference type="PROSITE" id="PS51748">
    <property type="entry name" value="HEXOKINASE_2"/>
    <property type="match status" value="1"/>
</dbReference>
<dbReference type="Pfam" id="PF03727">
    <property type="entry name" value="Hexokinase_2"/>
    <property type="match status" value="1"/>
</dbReference>
<feature type="domain" description="Hexokinase C-terminal" evidence="15">
    <location>
        <begin position="271"/>
        <end position="511"/>
    </location>
</feature>
<keyword evidence="5 12" id="KW-0547">Nucleotide-binding</keyword>
<dbReference type="Pfam" id="PF00349">
    <property type="entry name" value="Hexokinase_1"/>
    <property type="match status" value="1"/>
</dbReference>
<dbReference type="GO" id="GO:0001678">
    <property type="term" value="P:intracellular glucose homeostasis"/>
    <property type="evidence" value="ECO:0007669"/>
    <property type="project" value="InterPro"/>
</dbReference>
<keyword evidence="7 12" id="KW-0067">ATP-binding</keyword>
<evidence type="ECO:0000256" key="12">
    <source>
        <dbReference type="RuleBase" id="RU362007"/>
    </source>
</evidence>
<evidence type="ECO:0000256" key="4">
    <source>
        <dbReference type="ARBA" id="ARBA00022679"/>
    </source>
</evidence>
<evidence type="ECO:0000256" key="10">
    <source>
        <dbReference type="ARBA" id="ARBA00047905"/>
    </source>
</evidence>
<dbReference type="GO" id="GO:0004340">
    <property type="term" value="F:glucokinase activity"/>
    <property type="evidence" value="ECO:0007669"/>
    <property type="project" value="TreeGrafter"/>
</dbReference>
<dbReference type="InterPro" id="IPR043129">
    <property type="entry name" value="ATPase_NBD"/>
</dbReference>
<evidence type="ECO:0000256" key="9">
    <source>
        <dbReference type="ARBA" id="ARBA00044613"/>
    </source>
</evidence>
<dbReference type="PANTHER" id="PTHR19443">
    <property type="entry name" value="HEXOKINASE"/>
    <property type="match status" value="1"/>
</dbReference>
<dbReference type="GO" id="GO:0005739">
    <property type="term" value="C:mitochondrion"/>
    <property type="evidence" value="ECO:0007669"/>
    <property type="project" value="TreeGrafter"/>
</dbReference>
<dbReference type="InterPro" id="IPR022673">
    <property type="entry name" value="Hexokinase_C"/>
</dbReference>
<dbReference type="PANTHER" id="PTHR19443:SF16">
    <property type="entry name" value="HEXOKINASE TYPE 1-RELATED"/>
    <property type="match status" value="1"/>
</dbReference>
<evidence type="ECO:0000256" key="13">
    <source>
        <dbReference type="SAM" id="Phobius"/>
    </source>
</evidence>
<dbReference type="EC" id="2.7.1.-" evidence="12"/>
<comment type="catalytic activity">
    <reaction evidence="9">
        <text>a D-hexose + ATP = a D-hexose 6-phosphate + ADP + H(+)</text>
        <dbReference type="Rhea" id="RHEA:22740"/>
        <dbReference type="ChEBI" id="CHEBI:4194"/>
        <dbReference type="ChEBI" id="CHEBI:15378"/>
        <dbReference type="ChEBI" id="CHEBI:30616"/>
        <dbReference type="ChEBI" id="CHEBI:229467"/>
        <dbReference type="ChEBI" id="CHEBI:456216"/>
        <dbReference type="EC" id="2.7.1.1"/>
    </reaction>
    <physiologicalReaction direction="left-to-right" evidence="9">
        <dbReference type="Rhea" id="RHEA:22741"/>
    </physiologicalReaction>
</comment>
<dbReference type="EMBL" id="CP151508">
    <property type="protein sequence ID" value="WZN63823.1"/>
    <property type="molecule type" value="Genomic_DNA"/>
</dbReference>
<keyword evidence="17" id="KW-1185">Reference proteome</keyword>
<accession>A0AAX4PD55</accession>
<keyword evidence="6 12" id="KW-0418">Kinase</keyword>